<comment type="caution">
    <text evidence="2">The sequence shown here is derived from an EMBL/GenBank/DDBJ whole genome shotgun (WGS) entry which is preliminary data.</text>
</comment>
<proteinExistence type="predicted"/>
<dbReference type="AlphaFoldDB" id="A0AAE1CAU3"/>
<dbReference type="Proteomes" id="UP001270362">
    <property type="component" value="Unassembled WGS sequence"/>
</dbReference>
<protein>
    <submittedName>
        <fullName evidence="2">Uncharacterized protein</fullName>
    </submittedName>
</protein>
<dbReference type="EMBL" id="JAULSO010000003">
    <property type="protein sequence ID" value="KAK3685877.1"/>
    <property type="molecule type" value="Genomic_DNA"/>
</dbReference>
<evidence type="ECO:0000313" key="2">
    <source>
        <dbReference type="EMBL" id="KAK3685877.1"/>
    </source>
</evidence>
<evidence type="ECO:0000256" key="1">
    <source>
        <dbReference type="SAM" id="MobiDB-lite"/>
    </source>
</evidence>
<evidence type="ECO:0000313" key="3">
    <source>
        <dbReference type="Proteomes" id="UP001270362"/>
    </source>
</evidence>
<sequence length="226" mass="25468">MRMRCTHWWSRSSPHLRQCSAPLVCKKSGCSSVLSYLSFSSLLFFPWRIVPMQRPESGPERWEICLGKRTYVTFDFTTYLLIGARGGQNSPFKSATISRACSLRSTRMGMDNYATTLWLGLIQRSPEIGMVLLFSFRLQRVDVGNTSRDLVGQTSDCQSVSSEHSHGSVKAQLARGIDRQTRFLRPAIFGPPVFSPHPRESTNQTKNQCLPRNRADSLLVVSGPLH</sequence>
<name>A0AAE1CAU3_9PEZI</name>
<accession>A0AAE1CAU3</accession>
<organism evidence="2 3">
    <name type="scientific">Podospora appendiculata</name>
    <dbReference type="NCBI Taxonomy" id="314037"/>
    <lineage>
        <taxon>Eukaryota</taxon>
        <taxon>Fungi</taxon>
        <taxon>Dikarya</taxon>
        <taxon>Ascomycota</taxon>
        <taxon>Pezizomycotina</taxon>
        <taxon>Sordariomycetes</taxon>
        <taxon>Sordariomycetidae</taxon>
        <taxon>Sordariales</taxon>
        <taxon>Podosporaceae</taxon>
        <taxon>Podospora</taxon>
    </lineage>
</organism>
<reference evidence="2" key="2">
    <citation type="submission" date="2023-06" db="EMBL/GenBank/DDBJ databases">
        <authorList>
            <consortium name="Lawrence Berkeley National Laboratory"/>
            <person name="Haridas S."/>
            <person name="Hensen N."/>
            <person name="Bonometti L."/>
            <person name="Westerberg I."/>
            <person name="Brannstrom I.O."/>
            <person name="Guillou S."/>
            <person name="Cros-Aarteil S."/>
            <person name="Calhoun S."/>
            <person name="Kuo A."/>
            <person name="Mondo S."/>
            <person name="Pangilinan J."/>
            <person name="Riley R."/>
            <person name="Labutti K."/>
            <person name="Andreopoulos B."/>
            <person name="Lipzen A."/>
            <person name="Chen C."/>
            <person name="Yanf M."/>
            <person name="Daum C."/>
            <person name="Ng V."/>
            <person name="Clum A."/>
            <person name="Steindorff A."/>
            <person name="Ohm R."/>
            <person name="Martin F."/>
            <person name="Silar P."/>
            <person name="Natvig D."/>
            <person name="Lalanne C."/>
            <person name="Gautier V."/>
            <person name="Ament-Velasquez S.L."/>
            <person name="Kruys A."/>
            <person name="Hutchinson M.I."/>
            <person name="Powell A.J."/>
            <person name="Barry K."/>
            <person name="Miller A.N."/>
            <person name="Grigoriev I.V."/>
            <person name="Debuchy R."/>
            <person name="Gladieux P."/>
            <person name="Thoren M.H."/>
            <person name="Johannesson H."/>
        </authorList>
    </citation>
    <scope>NUCLEOTIDE SEQUENCE</scope>
    <source>
        <strain evidence="2">CBS 314.62</strain>
    </source>
</reference>
<keyword evidence="3" id="KW-1185">Reference proteome</keyword>
<feature type="region of interest" description="Disordered" evidence="1">
    <location>
        <begin position="190"/>
        <end position="209"/>
    </location>
</feature>
<reference evidence="2" key="1">
    <citation type="journal article" date="2023" name="Mol. Phylogenet. Evol.">
        <title>Genome-scale phylogeny and comparative genomics of the fungal order Sordariales.</title>
        <authorList>
            <person name="Hensen N."/>
            <person name="Bonometti L."/>
            <person name="Westerberg I."/>
            <person name="Brannstrom I.O."/>
            <person name="Guillou S."/>
            <person name="Cros-Aarteil S."/>
            <person name="Calhoun S."/>
            <person name="Haridas S."/>
            <person name="Kuo A."/>
            <person name="Mondo S."/>
            <person name="Pangilinan J."/>
            <person name="Riley R."/>
            <person name="LaButti K."/>
            <person name="Andreopoulos B."/>
            <person name="Lipzen A."/>
            <person name="Chen C."/>
            <person name="Yan M."/>
            <person name="Daum C."/>
            <person name="Ng V."/>
            <person name="Clum A."/>
            <person name="Steindorff A."/>
            <person name="Ohm R.A."/>
            <person name="Martin F."/>
            <person name="Silar P."/>
            <person name="Natvig D.O."/>
            <person name="Lalanne C."/>
            <person name="Gautier V."/>
            <person name="Ament-Velasquez S.L."/>
            <person name="Kruys A."/>
            <person name="Hutchinson M.I."/>
            <person name="Powell A.J."/>
            <person name="Barry K."/>
            <person name="Miller A.N."/>
            <person name="Grigoriev I.V."/>
            <person name="Debuchy R."/>
            <person name="Gladieux P."/>
            <person name="Hiltunen Thoren M."/>
            <person name="Johannesson H."/>
        </authorList>
    </citation>
    <scope>NUCLEOTIDE SEQUENCE</scope>
    <source>
        <strain evidence="2">CBS 314.62</strain>
    </source>
</reference>
<gene>
    <name evidence="2" type="ORF">B0T22DRAFT_233174</name>
</gene>